<evidence type="ECO:0000256" key="1">
    <source>
        <dbReference type="ARBA" id="ARBA00004255"/>
    </source>
</evidence>
<dbReference type="RefSeq" id="WP_213172859.1">
    <property type="nucleotide sequence ID" value="NZ_CP070496.1"/>
</dbReference>
<evidence type="ECO:0000256" key="3">
    <source>
        <dbReference type="ARBA" id="ARBA00023121"/>
    </source>
</evidence>
<dbReference type="EMBL" id="CP070496">
    <property type="protein sequence ID" value="QSB06852.1"/>
    <property type="molecule type" value="Genomic_DNA"/>
</dbReference>
<dbReference type="KEGG" id="nav:JQS30_08195"/>
<keyword evidence="4" id="KW-0472">Membrane</keyword>
<keyword evidence="3" id="KW-0446">Lipid-binding</keyword>
<proteinExistence type="predicted"/>
<dbReference type="Pfam" id="PF05719">
    <property type="entry name" value="GPP34"/>
    <property type="match status" value="1"/>
</dbReference>
<organism evidence="5 6">
    <name type="scientific">Natronoglycomyces albus</name>
    <dbReference type="NCBI Taxonomy" id="2811108"/>
    <lineage>
        <taxon>Bacteria</taxon>
        <taxon>Bacillati</taxon>
        <taxon>Actinomycetota</taxon>
        <taxon>Actinomycetes</taxon>
        <taxon>Glycomycetales</taxon>
        <taxon>Glycomycetaceae</taxon>
        <taxon>Natronoglycomyces</taxon>
    </lineage>
</organism>
<dbReference type="GO" id="GO:0012505">
    <property type="term" value="C:endomembrane system"/>
    <property type="evidence" value="ECO:0007669"/>
    <property type="project" value="UniProtKB-ARBA"/>
</dbReference>
<dbReference type="GO" id="GO:0005737">
    <property type="term" value="C:cytoplasm"/>
    <property type="evidence" value="ECO:0007669"/>
    <property type="project" value="UniProtKB-ARBA"/>
</dbReference>
<dbReference type="InterPro" id="IPR008628">
    <property type="entry name" value="GPP34-like"/>
</dbReference>
<keyword evidence="6" id="KW-1185">Reference proteome</keyword>
<evidence type="ECO:0000313" key="5">
    <source>
        <dbReference type="EMBL" id="QSB06852.1"/>
    </source>
</evidence>
<dbReference type="InterPro" id="IPR038261">
    <property type="entry name" value="GPP34-like_sf"/>
</dbReference>
<evidence type="ECO:0000256" key="4">
    <source>
        <dbReference type="ARBA" id="ARBA00023136"/>
    </source>
</evidence>
<gene>
    <name evidence="5" type="ORF">JQS30_08195</name>
</gene>
<keyword evidence="2" id="KW-0333">Golgi apparatus</keyword>
<sequence>MRLADELFFVSLNSVTGQPVIPVSIASMGMAAGLLAELVMERHITVDKKGQPIVLDSSPPSDSLAHNILDRLKAESATHTLDIWVAYLGIEAYRQVGSRMEIAGVVEHSTQRKLLKRIHVYTPRDTNFASWPSVRLRRHLQQASRVPITDAFLLGVCKHIGLEGHLLQTAPPTARTRLAAIAGSLPDELAAIVKHTEVAVGSAVLTHRT</sequence>
<evidence type="ECO:0000313" key="6">
    <source>
        <dbReference type="Proteomes" id="UP000662939"/>
    </source>
</evidence>
<dbReference type="Proteomes" id="UP000662939">
    <property type="component" value="Chromosome"/>
</dbReference>
<accession>A0A895XT74</accession>
<dbReference type="Gene3D" id="1.10.3630.10">
    <property type="entry name" value="yeast vps74-n-term truncation variant domain like"/>
    <property type="match status" value="1"/>
</dbReference>
<evidence type="ECO:0000256" key="2">
    <source>
        <dbReference type="ARBA" id="ARBA00023034"/>
    </source>
</evidence>
<reference evidence="5" key="1">
    <citation type="submission" date="2021-02" db="EMBL/GenBank/DDBJ databases">
        <title>Natronoglycomyces albus gen. nov., sp. nov, a haloalkaliphilic actinobacterium from a soda solonchak soil.</title>
        <authorList>
            <person name="Sorokin D.Y."/>
            <person name="Khijniak T.V."/>
            <person name="Zakharycheva A.P."/>
            <person name="Boueva O.V."/>
            <person name="Ariskina E.V."/>
            <person name="Hahnke R.L."/>
            <person name="Bunk B."/>
            <person name="Sproer C."/>
            <person name="Schumann P."/>
            <person name="Evtushenko L.I."/>
            <person name="Kublanov I.V."/>
        </authorList>
    </citation>
    <scope>NUCLEOTIDE SEQUENCE</scope>
    <source>
        <strain evidence="5">DSM 106290</strain>
    </source>
</reference>
<dbReference type="GO" id="GO:0070273">
    <property type="term" value="F:phosphatidylinositol-4-phosphate binding"/>
    <property type="evidence" value="ECO:0007669"/>
    <property type="project" value="InterPro"/>
</dbReference>
<protein>
    <submittedName>
        <fullName evidence="5">GPP34 family phosphoprotein</fullName>
    </submittedName>
</protein>
<comment type="subcellular location">
    <subcellularLocation>
        <location evidence="1">Golgi apparatus membrane</location>
        <topology evidence="1">Peripheral membrane protein</topology>
        <orientation evidence="1">Cytoplasmic side</orientation>
    </subcellularLocation>
</comment>
<dbReference type="AlphaFoldDB" id="A0A895XT74"/>
<name>A0A895XT74_9ACTN</name>